<sequence length="330" mass="35560">MMNGLIAPWTLAQAGMLGINRRNRKYIGQYNPRSLFPLVDDKRKTRTTLSEAGIPMADLIGVIDEQSQVKRIADLVDGHQGFAIKPAKGSGGKGILIITHKDGEHWVKASGAHISRQDLVRHVSNILSGLYSLGGAADVALVESLIHQAPHFNDYTVEGVPDIRVIVCRGYPVMAMVRLSTHASDGKANLHQGAVGVGIDIATGVALAAVQHGQPLSHHPDTNKPLGALTIPDWEALLVMAARCYDVTGLGYLGIDIVVDRDCGPLLLELNARPGLAIQLANNAGLLPRLRRLDALSAADTRLTPEARVARSREWFADQSVFDQAIQTRV</sequence>
<feature type="domain" description="ATP-grasp" evidence="3">
    <location>
        <begin position="46"/>
        <end position="297"/>
    </location>
</feature>
<name>A0ABP9ZVC9_9GAMM</name>
<evidence type="ECO:0000313" key="4">
    <source>
        <dbReference type="EMBL" id="GAA6144091.1"/>
    </source>
</evidence>
<evidence type="ECO:0000256" key="2">
    <source>
        <dbReference type="PROSITE-ProRule" id="PRU00409"/>
    </source>
</evidence>
<dbReference type="SUPFAM" id="SSF56059">
    <property type="entry name" value="Glutathione synthetase ATP-binding domain-like"/>
    <property type="match status" value="1"/>
</dbReference>
<dbReference type="Pfam" id="PF14397">
    <property type="entry name" value="ATPgrasp_ST"/>
    <property type="match status" value="1"/>
</dbReference>
<dbReference type="PANTHER" id="PTHR21621:SF0">
    <property type="entry name" value="BETA-CITRYLGLUTAMATE SYNTHASE B-RELATED"/>
    <property type="match status" value="1"/>
</dbReference>
<reference evidence="4 5" key="1">
    <citation type="submission" date="2024-04" db="EMBL/GenBank/DDBJ databases">
        <title>Draft genome sequence of Thalassolituus maritimus NBRC 116585.</title>
        <authorList>
            <person name="Miyakawa T."/>
            <person name="Kusuya Y."/>
            <person name="Miura T."/>
        </authorList>
    </citation>
    <scope>NUCLEOTIDE SEQUENCE [LARGE SCALE GENOMIC DNA]</scope>
    <source>
        <strain evidence="4 5">5NW40-0001</strain>
    </source>
</reference>
<dbReference type="InterPro" id="IPR011761">
    <property type="entry name" value="ATP-grasp"/>
</dbReference>
<dbReference type="NCBIfam" id="TIGR02291">
    <property type="entry name" value="rimK_rel_E_lig"/>
    <property type="match status" value="1"/>
</dbReference>
<dbReference type="InterPro" id="IPR011758">
    <property type="entry name" value="RimK-rel_E_lig"/>
</dbReference>
<gene>
    <name evidence="4" type="ORF">NBRC116585_02080</name>
</gene>
<keyword evidence="2" id="KW-0067">ATP-binding</keyword>
<evidence type="ECO:0000313" key="5">
    <source>
        <dbReference type="Proteomes" id="UP001481413"/>
    </source>
</evidence>
<organism evidence="4 5">
    <name type="scientific">Thalassolituus maritimus</name>
    <dbReference type="NCBI Taxonomy" id="484498"/>
    <lineage>
        <taxon>Bacteria</taxon>
        <taxon>Pseudomonadati</taxon>
        <taxon>Pseudomonadota</taxon>
        <taxon>Gammaproteobacteria</taxon>
        <taxon>Oceanospirillales</taxon>
        <taxon>Oceanospirillaceae</taxon>
        <taxon>Thalassolituus</taxon>
    </lineage>
</organism>
<keyword evidence="2" id="KW-0547">Nucleotide-binding</keyword>
<protein>
    <submittedName>
        <fullName evidence="4">Alpha-L-glutamate ligase-like protein</fullName>
    </submittedName>
</protein>
<comment type="caution">
    <text evidence="4">The sequence shown here is derived from an EMBL/GenBank/DDBJ whole genome shotgun (WGS) entry which is preliminary data.</text>
</comment>
<dbReference type="EMBL" id="BAABWH010000001">
    <property type="protein sequence ID" value="GAA6144091.1"/>
    <property type="molecule type" value="Genomic_DNA"/>
</dbReference>
<dbReference type="Gene3D" id="3.30.470.20">
    <property type="entry name" value="ATP-grasp fold, B domain"/>
    <property type="match status" value="1"/>
</dbReference>
<proteinExistence type="predicted"/>
<evidence type="ECO:0000259" key="3">
    <source>
        <dbReference type="PROSITE" id="PS50975"/>
    </source>
</evidence>
<dbReference type="Proteomes" id="UP001481413">
    <property type="component" value="Unassembled WGS sequence"/>
</dbReference>
<accession>A0ABP9ZVC9</accession>
<keyword evidence="1" id="KW-0464">Manganese</keyword>
<dbReference type="PROSITE" id="PS50975">
    <property type="entry name" value="ATP_GRASP"/>
    <property type="match status" value="1"/>
</dbReference>
<evidence type="ECO:0000256" key="1">
    <source>
        <dbReference type="ARBA" id="ARBA00023211"/>
    </source>
</evidence>
<keyword evidence="5" id="KW-1185">Reference proteome</keyword>
<dbReference type="PANTHER" id="PTHR21621">
    <property type="entry name" value="RIBOSOMAL PROTEIN S6 MODIFICATION PROTEIN"/>
    <property type="match status" value="1"/>
</dbReference>
<dbReference type="InterPro" id="IPR039523">
    <property type="entry name" value="RimK-rel_E_lig_ATP-grasp"/>
</dbReference>